<dbReference type="Proteomes" id="UP000663856">
    <property type="component" value="Unassembled WGS sequence"/>
</dbReference>
<keyword evidence="2" id="KW-0472">Membrane</keyword>
<dbReference type="EMBL" id="CAJNRG010010195">
    <property type="protein sequence ID" value="CAF2120162.1"/>
    <property type="molecule type" value="Genomic_DNA"/>
</dbReference>
<dbReference type="AlphaFoldDB" id="A0A816MHD4"/>
<dbReference type="Proteomes" id="UP000663866">
    <property type="component" value="Unassembled WGS sequence"/>
</dbReference>
<dbReference type="OrthoDB" id="10006823at2759"/>
<evidence type="ECO:0000313" key="3">
    <source>
        <dbReference type="EMBL" id="CAF1478700.1"/>
    </source>
</evidence>
<evidence type="ECO:0000313" key="11">
    <source>
        <dbReference type="EMBL" id="CAF4349272.1"/>
    </source>
</evidence>
<dbReference type="Proteomes" id="UP000663834">
    <property type="component" value="Unassembled WGS sequence"/>
</dbReference>
<keyword evidence="2" id="KW-1133">Transmembrane helix</keyword>
<feature type="region of interest" description="Disordered" evidence="1">
    <location>
        <begin position="114"/>
        <end position="152"/>
    </location>
</feature>
<evidence type="ECO:0000313" key="4">
    <source>
        <dbReference type="EMBL" id="CAF1560382.1"/>
    </source>
</evidence>
<gene>
    <name evidence="11" type="ORF">BYL167_LOCUS29435</name>
    <name evidence="4" type="ORF">CJN711_LOCUS31083</name>
    <name evidence="12" type="ORF">GIL414_LOCUS33813</name>
    <name evidence="3" type="ORF">KQP761_LOCUS13453</name>
    <name evidence="5" type="ORF">MBJ925_LOCUS7932</name>
    <name evidence="9" type="ORF">OVN521_LOCUS3554</name>
    <name evidence="10" type="ORF">SMN809_LOCUS2894</name>
    <name evidence="8" type="ORF">UXM345_LOCUS355</name>
    <name evidence="6" type="ORF">WKI299_LOCUS5762</name>
    <name evidence="7" type="ORF">XDN619_LOCUS22540</name>
</gene>
<dbReference type="PROSITE" id="PS51257">
    <property type="entry name" value="PROKAR_LIPOPROTEIN"/>
    <property type="match status" value="1"/>
</dbReference>
<evidence type="ECO:0000313" key="6">
    <source>
        <dbReference type="EMBL" id="CAF2020115.1"/>
    </source>
</evidence>
<proteinExistence type="predicted"/>
<evidence type="ECO:0000313" key="14">
    <source>
        <dbReference type="Proteomes" id="UP000663866"/>
    </source>
</evidence>
<dbReference type="Proteomes" id="UP000681967">
    <property type="component" value="Unassembled WGS sequence"/>
</dbReference>
<evidence type="ECO:0000313" key="10">
    <source>
        <dbReference type="EMBL" id="CAF3831519.1"/>
    </source>
</evidence>
<dbReference type="EMBL" id="CAJOBG010000308">
    <property type="protein sequence ID" value="CAF3795386.1"/>
    <property type="molecule type" value="Genomic_DNA"/>
</dbReference>
<evidence type="ECO:0000256" key="2">
    <source>
        <dbReference type="SAM" id="Phobius"/>
    </source>
</evidence>
<dbReference type="Proteomes" id="UP000663855">
    <property type="component" value="Unassembled WGS sequence"/>
</dbReference>
<protein>
    <submittedName>
        <fullName evidence="5">Uncharacterized protein</fullName>
    </submittedName>
</protein>
<dbReference type="Proteomes" id="UP000663824">
    <property type="component" value="Unassembled WGS sequence"/>
</dbReference>
<evidence type="ECO:0000313" key="7">
    <source>
        <dbReference type="EMBL" id="CAF2120162.1"/>
    </source>
</evidence>
<keyword evidence="14" id="KW-1185">Reference proteome</keyword>
<keyword evidence="2" id="KW-0812">Transmembrane</keyword>
<dbReference type="EMBL" id="CAJOBF010000014">
    <property type="protein sequence ID" value="CAF3723407.1"/>
    <property type="molecule type" value="Genomic_DNA"/>
</dbReference>
<dbReference type="EMBL" id="CAJNOV010014782">
    <property type="protein sequence ID" value="CAF1560382.1"/>
    <property type="molecule type" value="Genomic_DNA"/>
</dbReference>
<feature type="transmembrane region" description="Helical" evidence="2">
    <location>
        <begin position="17"/>
        <end position="37"/>
    </location>
</feature>
<dbReference type="EMBL" id="CAJNRF010001641">
    <property type="protein sequence ID" value="CAF2020115.1"/>
    <property type="molecule type" value="Genomic_DNA"/>
</dbReference>
<reference evidence="5" key="1">
    <citation type="submission" date="2021-02" db="EMBL/GenBank/DDBJ databases">
        <authorList>
            <person name="Nowell W R."/>
        </authorList>
    </citation>
    <scope>NUCLEOTIDE SEQUENCE</scope>
</reference>
<feature type="region of interest" description="Disordered" evidence="1">
    <location>
        <begin position="170"/>
        <end position="196"/>
    </location>
</feature>
<dbReference type="EMBL" id="CAJOBH010044958">
    <property type="protein sequence ID" value="CAF4349272.1"/>
    <property type="molecule type" value="Genomic_DNA"/>
</dbReference>
<evidence type="ECO:0000313" key="5">
    <source>
        <dbReference type="EMBL" id="CAF1994183.1"/>
    </source>
</evidence>
<sequence>MKTTGHYGDEFETIHPLWLGIIILFGVIIIIGISCFLRRKYGSSITRLFNRLCCKCESYHDQNPKQNEQLIMPRIYNWAPRFVPSGNTSPQLHTLVRTIQMTSVEKKLAIHQVDNNEHHNTENDSSPIVDDCDHFETSSSSSHSITQPSQEIYNHRNCEAARRLYASMRQTSQCKNSTSVESTDIAPSSLPHNPTAKTAQIHKIKTFRTPSFFQSIPYLC</sequence>
<dbReference type="Proteomes" id="UP000663887">
    <property type="component" value="Unassembled WGS sequence"/>
</dbReference>
<dbReference type="Proteomes" id="UP000676336">
    <property type="component" value="Unassembled WGS sequence"/>
</dbReference>
<accession>A0A816MHD4</accession>
<evidence type="ECO:0000256" key="1">
    <source>
        <dbReference type="SAM" id="MobiDB-lite"/>
    </source>
</evidence>
<evidence type="ECO:0000313" key="13">
    <source>
        <dbReference type="Proteomes" id="UP000663824"/>
    </source>
</evidence>
<comment type="caution">
    <text evidence="5">The sequence shown here is derived from an EMBL/GenBank/DDBJ whole genome shotgun (WGS) entry which is preliminary data.</text>
</comment>
<dbReference type="Proteomes" id="UP000681720">
    <property type="component" value="Unassembled WGS sequence"/>
</dbReference>
<evidence type="ECO:0000313" key="8">
    <source>
        <dbReference type="EMBL" id="CAF3723407.1"/>
    </source>
</evidence>
<dbReference type="EMBL" id="CAJNRE010002827">
    <property type="protein sequence ID" value="CAF1994183.1"/>
    <property type="molecule type" value="Genomic_DNA"/>
</dbReference>
<evidence type="ECO:0000313" key="9">
    <source>
        <dbReference type="EMBL" id="CAF3795386.1"/>
    </source>
</evidence>
<dbReference type="EMBL" id="CAJOBJ010076275">
    <property type="protein sequence ID" value="CAF4481202.1"/>
    <property type="molecule type" value="Genomic_DNA"/>
</dbReference>
<organism evidence="5 13">
    <name type="scientific">Rotaria magnacalcarata</name>
    <dbReference type="NCBI Taxonomy" id="392030"/>
    <lineage>
        <taxon>Eukaryota</taxon>
        <taxon>Metazoa</taxon>
        <taxon>Spiralia</taxon>
        <taxon>Gnathifera</taxon>
        <taxon>Rotifera</taxon>
        <taxon>Eurotatoria</taxon>
        <taxon>Bdelloidea</taxon>
        <taxon>Philodinida</taxon>
        <taxon>Philodinidae</taxon>
        <taxon>Rotaria</taxon>
    </lineage>
</organism>
<evidence type="ECO:0000313" key="12">
    <source>
        <dbReference type="EMBL" id="CAF4481202.1"/>
    </source>
</evidence>
<dbReference type="Proteomes" id="UP000663842">
    <property type="component" value="Unassembled WGS sequence"/>
</dbReference>
<dbReference type="EMBL" id="CAJNOW010006219">
    <property type="protein sequence ID" value="CAF1478700.1"/>
    <property type="molecule type" value="Genomic_DNA"/>
</dbReference>
<name>A0A816MHD4_9BILA</name>
<dbReference type="EMBL" id="CAJOBI010000561">
    <property type="protein sequence ID" value="CAF3831519.1"/>
    <property type="molecule type" value="Genomic_DNA"/>
</dbReference>